<dbReference type="PANTHER" id="PTHR21225:SF10">
    <property type="entry name" value="PHOSPHO-2-DEHYDRO-3-DEOXYHEPTONATE ALDOLASE, TYR-SENSITIVE"/>
    <property type="match status" value="1"/>
</dbReference>
<dbReference type="Gene3D" id="1.10.260.40">
    <property type="entry name" value="lambda repressor-like DNA-binding domains"/>
    <property type="match status" value="1"/>
</dbReference>
<evidence type="ECO:0000256" key="4">
    <source>
        <dbReference type="ARBA" id="ARBA00012694"/>
    </source>
</evidence>
<dbReference type="Pfam" id="PF00793">
    <property type="entry name" value="DAHP_synth_1"/>
    <property type="match status" value="1"/>
</dbReference>
<dbReference type="OrthoDB" id="9807331at2"/>
<dbReference type="UniPathway" id="UPA00053">
    <property type="reaction ID" value="UER00084"/>
</dbReference>
<dbReference type="RefSeq" id="WP_076514825.1">
    <property type="nucleotide sequence ID" value="NZ_FTOH01000003.1"/>
</dbReference>
<comment type="function">
    <text evidence="1">Stereospecific condensation of phosphoenolpyruvate (PEP) and D-erythrose-4-phosphate (E4P) giving rise to 3-deoxy-D-arabino-heptulosonate-7-phosphate (DAHP).</text>
</comment>
<dbReference type="NCBIfam" id="NF009395">
    <property type="entry name" value="PRK12755.1"/>
    <property type="match status" value="1"/>
</dbReference>
<dbReference type="GO" id="GO:0003677">
    <property type="term" value="F:DNA binding"/>
    <property type="evidence" value="ECO:0007669"/>
    <property type="project" value="InterPro"/>
</dbReference>
<protein>
    <recommendedName>
        <fullName evidence="4">3-deoxy-7-phosphoheptulonate synthase</fullName>
        <ecNumber evidence="4">2.5.1.54</ecNumber>
    </recommendedName>
    <alternativeName>
        <fullName evidence="10">3-deoxy-D-arabino-heptulosonate 7-phosphate synthase</fullName>
    </alternativeName>
    <alternativeName>
        <fullName evidence="9">DAHP synthase</fullName>
    </alternativeName>
    <alternativeName>
        <fullName evidence="8">Phospho-2-keto-3-deoxyheptonate aldolase</fullName>
    </alternativeName>
</protein>
<dbReference type="NCBIfam" id="TIGR00034">
    <property type="entry name" value="aroFGH"/>
    <property type="match status" value="1"/>
</dbReference>
<dbReference type="GO" id="GO:0009073">
    <property type="term" value="P:aromatic amino acid family biosynthetic process"/>
    <property type="evidence" value="ECO:0007669"/>
    <property type="project" value="UniProtKB-KW"/>
</dbReference>
<name>A0A1N7L7C5_9GAMM</name>
<evidence type="ECO:0000256" key="11">
    <source>
        <dbReference type="ARBA" id="ARBA00047508"/>
    </source>
</evidence>
<dbReference type="Proteomes" id="UP000185639">
    <property type="component" value="Unassembled WGS sequence"/>
</dbReference>
<evidence type="ECO:0000256" key="8">
    <source>
        <dbReference type="ARBA" id="ARBA00031111"/>
    </source>
</evidence>
<evidence type="ECO:0000313" key="15">
    <source>
        <dbReference type="Proteomes" id="UP000185639"/>
    </source>
</evidence>
<keyword evidence="15" id="KW-1185">Reference proteome</keyword>
<evidence type="ECO:0000256" key="5">
    <source>
        <dbReference type="ARBA" id="ARBA00022605"/>
    </source>
</evidence>
<keyword evidence="5" id="KW-0028">Amino-acid biosynthesis</keyword>
<dbReference type="GO" id="GO:0005737">
    <property type="term" value="C:cytoplasm"/>
    <property type="evidence" value="ECO:0007669"/>
    <property type="project" value="TreeGrafter"/>
</dbReference>
<comment type="similarity">
    <text evidence="3">Belongs to the class-I DAHP synthase family.</text>
</comment>
<dbReference type="SUPFAM" id="SSF47413">
    <property type="entry name" value="lambda repressor-like DNA-binding domains"/>
    <property type="match status" value="1"/>
</dbReference>
<dbReference type="InterPro" id="IPR010982">
    <property type="entry name" value="Lambda_DNA-bd_dom_sf"/>
</dbReference>
<dbReference type="EC" id="2.5.1.54" evidence="4"/>
<evidence type="ECO:0000256" key="2">
    <source>
        <dbReference type="ARBA" id="ARBA00004688"/>
    </source>
</evidence>
<evidence type="ECO:0000256" key="1">
    <source>
        <dbReference type="ARBA" id="ARBA00003726"/>
    </source>
</evidence>
<evidence type="ECO:0000256" key="9">
    <source>
        <dbReference type="ARBA" id="ARBA00031349"/>
    </source>
</evidence>
<dbReference type="FunFam" id="3.20.20.70:FF:000005">
    <property type="entry name" value="Phospho-2-dehydro-3-deoxyheptonate aldolase"/>
    <property type="match status" value="1"/>
</dbReference>
<proteinExistence type="inferred from homology"/>
<evidence type="ECO:0000313" key="14">
    <source>
        <dbReference type="EMBL" id="SIS69683.1"/>
    </source>
</evidence>
<dbReference type="STRING" id="484498.SAMN05421686_103329"/>
<evidence type="ECO:0000259" key="13">
    <source>
        <dbReference type="Pfam" id="PF00793"/>
    </source>
</evidence>
<dbReference type="GO" id="GO:0009423">
    <property type="term" value="P:chorismate biosynthetic process"/>
    <property type="evidence" value="ECO:0007669"/>
    <property type="project" value="UniProtKB-UniPathway"/>
</dbReference>
<sequence length="435" mass="47318">MKTTDVVAWFGTKKAIAEACSEDGWKLTAAAVSQWGDEPPAGRQKQIAALTKGQLTAGSAPSQPETTPAQPSEGQQEMTDNRIEDLNIESIATLVTPTQLKEEMPISEQAVESVCKGRQAIRDILDRKDHRIFVVVGPCSIHDVDAAKDYAQRLRDLAEEVSDTLYLVMRVYFEKPRTTVGWKGLINDPYMNDTFKIQDGLHTARRLLIDLAELGLPLSTEALDPISPQYLQDLIAWSAIGARTTESQTHREMASGLSSAVGFKNGTDGSLTVATNALMSVANPHRFLGINQSGQVSIVSTKGNPYAHVVLRGGGGKPNYDSVNVQIAEDALSKADLAQNIMIDCSHENSSKNPALQPLVMDNVSNQILEGNKSIIGLMVESNIKHGRQNIPANLDDLEYGLSVTDGCISWEETEDAIRKMREKLKDVLPGRTAG</sequence>
<evidence type="ECO:0000256" key="6">
    <source>
        <dbReference type="ARBA" id="ARBA00022679"/>
    </source>
</evidence>
<reference evidence="15" key="1">
    <citation type="submission" date="2017-01" db="EMBL/GenBank/DDBJ databases">
        <authorList>
            <person name="Varghese N."/>
            <person name="Submissions S."/>
        </authorList>
    </citation>
    <scope>NUCLEOTIDE SEQUENCE [LARGE SCALE GENOMIC DNA]</scope>
    <source>
        <strain evidence="15">DSM 24913</strain>
    </source>
</reference>
<keyword evidence="6" id="KW-0808">Transferase</keyword>
<evidence type="ECO:0000256" key="3">
    <source>
        <dbReference type="ARBA" id="ARBA00007985"/>
    </source>
</evidence>
<gene>
    <name evidence="14" type="ORF">SAMN05421686_103329</name>
</gene>
<keyword evidence="7" id="KW-0057">Aromatic amino acid biosynthesis</keyword>
<comment type="catalytic activity">
    <reaction evidence="11">
        <text>D-erythrose 4-phosphate + phosphoenolpyruvate + H2O = 7-phospho-2-dehydro-3-deoxy-D-arabino-heptonate + phosphate</text>
        <dbReference type="Rhea" id="RHEA:14717"/>
        <dbReference type="ChEBI" id="CHEBI:15377"/>
        <dbReference type="ChEBI" id="CHEBI:16897"/>
        <dbReference type="ChEBI" id="CHEBI:43474"/>
        <dbReference type="ChEBI" id="CHEBI:58394"/>
        <dbReference type="ChEBI" id="CHEBI:58702"/>
        <dbReference type="EC" id="2.5.1.54"/>
    </reaction>
</comment>
<feature type="region of interest" description="Disordered" evidence="12">
    <location>
        <begin position="53"/>
        <end position="82"/>
    </location>
</feature>
<evidence type="ECO:0000256" key="7">
    <source>
        <dbReference type="ARBA" id="ARBA00023141"/>
    </source>
</evidence>
<dbReference type="EMBL" id="FTOH01000003">
    <property type="protein sequence ID" value="SIS69683.1"/>
    <property type="molecule type" value="Genomic_DNA"/>
</dbReference>
<organism evidence="14 15">
    <name type="scientific">Thalassolituus maritimus</name>
    <dbReference type="NCBI Taxonomy" id="484498"/>
    <lineage>
        <taxon>Bacteria</taxon>
        <taxon>Pseudomonadati</taxon>
        <taxon>Pseudomonadota</taxon>
        <taxon>Gammaproteobacteria</taxon>
        <taxon>Oceanospirillales</taxon>
        <taxon>Oceanospirillaceae</taxon>
        <taxon>Thalassolituus</taxon>
    </lineage>
</organism>
<feature type="domain" description="DAHP synthetase I/KDSA" evidence="13">
    <location>
        <begin position="110"/>
        <end position="416"/>
    </location>
</feature>
<dbReference type="GO" id="GO:0003849">
    <property type="term" value="F:3-deoxy-7-phosphoheptulonate synthase activity"/>
    <property type="evidence" value="ECO:0007669"/>
    <property type="project" value="UniProtKB-EC"/>
</dbReference>
<dbReference type="GO" id="GO:0042802">
    <property type="term" value="F:identical protein binding"/>
    <property type="evidence" value="ECO:0007669"/>
    <property type="project" value="UniProtKB-ARBA"/>
</dbReference>
<dbReference type="SUPFAM" id="SSF51569">
    <property type="entry name" value="Aldolase"/>
    <property type="match status" value="1"/>
</dbReference>
<dbReference type="Pfam" id="PF14549">
    <property type="entry name" value="P22_Cro"/>
    <property type="match status" value="1"/>
</dbReference>
<comment type="pathway">
    <text evidence="2">Metabolic intermediate biosynthesis; chorismate biosynthesis; chorismate from D-erythrose 4-phosphate and phosphoenolpyruvate: step 1/7.</text>
</comment>
<evidence type="ECO:0000256" key="10">
    <source>
        <dbReference type="ARBA" id="ARBA00032193"/>
    </source>
</evidence>
<dbReference type="Gene3D" id="3.20.20.70">
    <property type="entry name" value="Aldolase class I"/>
    <property type="match status" value="1"/>
</dbReference>
<accession>A0A1N7L7C5</accession>
<dbReference type="GO" id="GO:0008652">
    <property type="term" value="P:amino acid biosynthetic process"/>
    <property type="evidence" value="ECO:0007669"/>
    <property type="project" value="UniProtKB-KW"/>
</dbReference>
<dbReference type="InterPro" id="IPR006218">
    <property type="entry name" value="DAHP1/KDSA"/>
</dbReference>
<dbReference type="InterPro" id="IPR013785">
    <property type="entry name" value="Aldolase_TIM"/>
</dbReference>
<dbReference type="AlphaFoldDB" id="A0A1N7L7C5"/>
<dbReference type="InterPro" id="IPR006219">
    <property type="entry name" value="DAHP_synth_1"/>
</dbReference>
<feature type="compositionally biased region" description="Polar residues" evidence="12">
    <location>
        <begin position="53"/>
        <end position="78"/>
    </location>
</feature>
<dbReference type="PANTHER" id="PTHR21225">
    <property type="entry name" value="PHOSPHO-2-DEHYDRO-3-DEOXYHEPTONATE ALDOLASE DAHP SYNTHETASE"/>
    <property type="match status" value="1"/>
</dbReference>
<evidence type="ECO:0000256" key="12">
    <source>
        <dbReference type="SAM" id="MobiDB-lite"/>
    </source>
</evidence>